<evidence type="ECO:0000313" key="11">
    <source>
        <dbReference type="Proteomes" id="UP000014227"/>
    </source>
</evidence>
<dbReference type="GO" id="GO:0043190">
    <property type="term" value="C:ATP-binding cassette (ABC) transporter complex"/>
    <property type="evidence" value="ECO:0007669"/>
    <property type="project" value="InterPro"/>
</dbReference>
<dbReference type="FunCoup" id="S0EWT8">
    <property type="interactions" value="81"/>
</dbReference>
<name>S0EWT8_CHTCT</name>
<evidence type="ECO:0000259" key="9">
    <source>
        <dbReference type="PROSITE" id="PS51012"/>
    </source>
</evidence>
<feature type="transmembrane region" description="Helical" evidence="8">
    <location>
        <begin position="286"/>
        <end position="317"/>
    </location>
</feature>
<evidence type="ECO:0000256" key="8">
    <source>
        <dbReference type="RuleBase" id="RU361157"/>
    </source>
</evidence>
<feature type="transmembrane region" description="Helical" evidence="8">
    <location>
        <begin position="380"/>
        <end position="403"/>
    </location>
</feature>
<dbReference type="STRING" id="454171.CP488_02036"/>
<reference evidence="11" key="1">
    <citation type="submission" date="2013-03" db="EMBL/GenBank/DDBJ databases">
        <title>Genome sequence of Chthonomonas calidirosea, the first sequenced genome from the Armatimonadetes phylum (formally candidate division OP10).</title>
        <authorList>
            <person name="Lee K.C.Y."/>
            <person name="Morgan X.C."/>
            <person name="Dunfield P.F."/>
            <person name="Tamas I."/>
            <person name="Houghton K.M."/>
            <person name="Vyssotski M."/>
            <person name="Ryan J.L.J."/>
            <person name="Lagutin K."/>
            <person name="McDonald I.R."/>
            <person name="Stott M.B."/>
        </authorList>
    </citation>
    <scope>NUCLEOTIDE SEQUENCE [LARGE SCALE GENOMIC DNA]</scope>
    <source>
        <strain evidence="11">DSM 23976 / ICMP 18418 / T49</strain>
    </source>
</reference>
<dbReference type="HOGENOM" id="CLU_039483_0_1_0"/>
<dbReference type="KEGG" id="ccz:CCALI_02053"/>
<feature type="transmembrane region" description="Helical" evidence="8">
    <location>
        <begin position="260"/>
        <end position="280"/>
    </location>
</feature>
<feature type="transmembrane region" description="Helical" evidence="8">
    <location>
        <begin position="26"/>
        <end position="46"/>
    </location>
</feature>
<keyword evidence="7 8" id="KW-0472">Membrane</keyword>
<dbReference type="PROSITE" id="PS51012">
    <property type="entry name" value="ABC_TM2"/>
    <property type="match status" value="1"/>
</dbReference>
<evidence type="ECO:0000313" key="10">
    <source>
        <dbReference type="EMBL" id="CCW35860.1"/>
    </source>
</evidence>
<keyword evidence="3 8" id="KW-0813">Transport</keyword>
<evidence type="ECO:0000256" key="4">
    <source>
        <dbReference type="ARBA" id="ARBA00022475"/>
    </source>
</evidence>
<dbReference type="InParanoid" id="S0EWT8"/>
<organism evidence="10 11">
    <name type="scientific">Chthonomonas calidirosea (strain DSM 23976 / ICMP 18418 / T49)</name>
    <dbReference type="NCBI Taxonomy" id="1303518"/>
    <lineage>
        <taxon>Bacteria</taxon>
        <taxon>Bacillati</taxon>
        <taxon>Armatimonadota</taxon>
        <taxon>Chthonomonadia</taxon>
        <taxon>Chthonomonadales</taxon>
        <taxon>Chthonomonadaceae</taxon>
        <taxon>Chthonomonas</taxon>
    </lineage>
</organism>
<dbReference type="AlphaFoldDB" id="S0EWT8"/>
<dbReference type="InterPro" id="IPR013525">
    <property type="entry name" value="ABC2_TM"/>
</dbReference>
<dbReference type="InterPro" id="IPR000412">
    <property type="entry name" value="ABC_2_transport"/>
</dbReference>
<dbReference type="PANTHER" id="PTHR30294:SF38">
    <property type="entry name" value="TRANSPORT PERMEASE PROTEIN"/>
    <property type="match status" value="1"/>
</dbReference>
<gene>
    <name evidence="10" type="ORF">CCALI_02053</name>
</gene>
<feature type="domain" description="ABC transmembrane type-2" evidence="9">
    <location>
        <begin position="180"/>
        <end position="408"/>
    </location>
</feature>
<evidence type="ECO:0000256" key="2">
    <source>
        <dbReference type="ARBA" id="ARBA00007783"/>
    </source>
</evidence>
<dbReference type="Proteomes" id="UP000014227">
    <property type="component" value="Chromosome I"/>
</dbReference>
<dbReference type="eggNOG" id="COG0842">
    <property type="taxonomic scope" value="Bacteria"/>
</dbReference>
<dbReference type="GO" id="GO:0140359">
    <property type="term" value="F:ABC-type transporter activity"/>
    <property type="evidence" value="ECO:0007669"/>
    <property type="project" value="InterPro"/>
</dbReference>
<evidence type="ECO:0000256" key="3">
    <source>
        <dbReference type="ARBA" id="ARBA00022448"/>
    </source>
</evidence>
<evidence type="ECO:0000256" key="6">
    <source>
        <dbReference type="ARBA" id="ARBA00022989"/>
    </source>
</evidence>
<keyword evidence="5 8" id="KW-0812">Transmembrane</keyword>
<dbReference type="InterPro" id="IPR051449">
    <property type="entry name" value="ABC-2_transporter_component"/>
</dbReference>
<keyword evidence="6 8" id="KW-1133">Transmembrane helix</keyword>
<comment type="similarity">
    <text evidence="2 8">Belongs to the ABC-2 integral membrane protein family.</text>
</comment>
<feature type="transmembrane region" description="Helical" evidence="8">
    <location>
        <begin position="329"/>
        <end position="347"/>
    </location>
</feature>
<evidence type="ECO:0000256" key="7">
    <source>
        <dbReference type="ARBA" id="ARBA00023136"/>
    </source>
</evidence>
<dbReference type="PANTHER" id="PTHR30294">
    <property type="entry name" value="MEMBRANE COMPONENT OF ABC TRANSPORTER YHHJ-RELATED"/>
    <property type="match status" value="1"/>
</dbReference>
<proteinExistence type="inferred from homology"/>
<comment type="subcellular location">
    <subcellularLocation>
        <location evidence="1 8">Cell membrane</location>
        <topology evidence="1 8">Multi-pass membrane protein</topology>
    </subcellularLocation>
</comment>
<dbReference type="RefSeq" id="WP_016483384.1">
    <property type="nucleotide sequence ID" value="NC_021487.1"/>
</dbReference>
<dbReference type="InterPro" id="IPR047817">
    <property type="entry name" value="ABC2_TM_bact-type"/>
</dbReference>
<protein>
    <recommendedName>
        <fullName evidence="8">Transport permease protein</fullName>
    </recommendedName>
</protein>
<accession>S0EWT8</accession>
<keyword evidence="11" id="KW-1185">Reference proteome</keyword>
<dbReference type="Pfam" id="PF12698">
    <property type="entry name" value="ABC2_membrane_3"/>
    <property type="match status" value="1"/>
</dbReference>
<feature type="transmembrane region" description="Helical" evidence="8">
    <location>
        <begin position="222"/>
        <end position="239"/>
    </location>
</feature>
<dbReference type="PATRIC" id="fig|1303518.3.peg.2118"/>
<dbReference type="EMBL" id="HF951689">
    <property type="protein sequence ID" value="CCW35860.1"/>
    <property type="molecule type" value="Genomic_DNA"/>
</dbReference>
<sequence>MPHKAARFAFWWVMRKDLRILFRDRTAVVFIFGLPLIFAFIFGLIYSKAGRQGGAGISLRILAVNNDEGNSSKTFLAALHQMGLQVVPAKSIGQLRNAVLTGEYPAGLVIPSNFTTLLKGWAEHAVLGQDALSVPLLVYIDPAQTQFESLTKASIEGAVQRTLAPLIQQAVVQKVPPLYRNFAQRMLERQNQQPPVALLVHDRADKKGVAAPSPGDQVMPGLIIYFIFFMANSVAVTLIQERQEGTLRRMRCAPISPGQILVGKMLARVVVGAVQVAMLMELGKAFLNFSIGAAFLGQLLIIALCLFAAVGLGLLIAAIGRTQEQIQGLTTLALLVMGFLSGCLIPRELLPHFVQQLSYITPHAWALDAYDDLLLRHLPFSVAAMPMAILAGFGVIFFVFALLRFQYD</sequence>
<evidence type="ECO:0000256" key="5">
    <source>
        <dbReference type="ARBA" id="ARBA00022692"/>
    </source>
</evidence>
<dbReference type="OrthoDB" id="3078158at2"/>
<keyword evidence="4 8" id="KW-1003">Cell membrane</keyword>
<evidence type="ECO:0000256" key="1">
    <source>
        <dbReference type="ARBA" id="ARBA00004651"/>
    </source>
</evidence>
<dbReference type="PRINTS" id="PR00164">
    <property type="entry name" value="ABC2TRNSPORT"/>
</dbReference>